<reference evidence="1 2" key="1">
    <citation type="submission" date="2019-01" db="EMBL/GenBank/DDBJ databases">
        <authorList>
            <person name="Sayadi A."/>
        </authorList>
    </citation>
    <scope>NUCLEOTIDE SEQUENCE [LARGE SCALE GENOMIC DNA]</scope>
</reference>
<evidence type="ECO:0000313" key="1">
    <source>
        <dbReference type="EMBL" id="VEN55639.1"/>
    </source>
</evidence>
<protein>
    <recommendedName>
        <fullName evidence="3">Endonuclease/exonuclease/phosphatase domain-containing protein</fullName>
    </recommendedName>
</protein>
<dbReference type="OrthoDB" id="6779037at2759"/>
<organism evidence="1 2">
    <name type="scientific">Callosobruchus maculatus</name>
    <name type="common">Southern cowpea weevil</name>
    <name type="synonym">Pulse bruchid</name>
    <dbReference type="NCBI Taxonomy" id="64391"/>
    <lineage>
        <taxon>Eukaryota</taxon>
        <taxon>Metazoa</taxon>
        <taxon>Ecdysozoa</taxon>
        <taxon>Arthropoda</taxon>
        <taxon>Hexapoda</taxon>
        <taxon>Insecta</taxon>
        <taxon>Pterygota</taxon>
        <taxon>Neoptera</taxon>
        <taxon>Endopterygota</taxon>
        <taxon>Coleoptera</taxon>
        <taxon>Polyphaga</taxon>
        <taxon>Cucujiformia</taxon>
        <taxon>Chrysomeloidea</taxon>
        <taxon>Chrysomelidae</taxon>
        <taxon>Bruchinae</taxon>
        <taxon>Bruchini</taxon>
        <taxon>Callosobruchus</taxon>
    </lineage>
</organism>
<sequence>MNIRSLQNKLEHVQCFVMNNDCDILLLTETWLKESETFLYSLRNYSAVHSCRDGRGGGASIYIKDSIQFCEADHLNDHFANIGARIVNDLEDEISITRAKGMKICDEVISERAMMNFPLTNENEISEIILGLNQNSSPGSDGITYLRAALSNVNLMERLVVMFTDNEVWTMQLFIFSGIGFVSNNTCLYGTRNAYSTTKRDYVPIKATRYESQLKCCRQQLIEQLLIVRPYRLKVLSAKYWYGQSRM</sequence>
<accession>A0A653D624</accession>
<keyword evidence="2" id="KW-1185">Reference proteome</keyword>
<evidence type="ECO:0000313" key="2">
    <source>
        <dbReference type="Proteomes" id="UP000410492"/>
    </source>
</evidence>
<dbReference type="Gene3D" id="3.60.10.10">
    <property type="entry name" value="Endonuclease/exonuclease/phosphatase"/>
    <property type="match status" value="1"/>
</dbReference>
<evidence type="ECO:0008006" key="3">
    <source>
        <dbReference type="Google" id="ProtNLM"/>
    </source>
</evidence>
<name>A0A653D624_CALMS</name>
<dbReference type="InterPro" id="IPR036691">
    <property type="entry name" value="Endo/exonu/phosph_ase_sf"/>
</dbReference>
<gene>
    <name evidence="1" type="ORF">CALMAC_LOCUS14770</name>
</gene>
<proteinExistence type="predicted"/>
<dbReference type="AlphaFoldDB" id="A0A653D624"/>
<dbReference type="SUPFAM" id="SSF56219">
    <property type="entry name" value="DNase I-like"/>
    <property type="match status" value="1"/>
</dbReference>
<dbReference type="EMBL" id="CAACVG010010365">
    <property type="protein sequence ID" value="VEN55639.1"/>
    <property type="molecule type" value="Genomic_DNA"/>
</dbReference>
<dbReference type="Proteomes" id="UP000410492">
    <property type="component" value="Unassembled WGS sequence"/>
</dbReference>